<dbReference type="PANTHER" id="PTHR46513">
    <property type="entry name" value="VITELLOGENIN RECEPTOR-LIKE PROTEIN-RELATED-RELATED"/>
    <property type="match status" value="1"/>
</dbReference>
<dbReference type="OrthoDB" id="10592542at2759"/>
<dbReference type="PROSITE" id="PS50026">
    <property type="entry name" value="EGF_3"/>
    <property type="match status" value="1"/>
</dbReference>
<dbReference type="CDD" id="cd00053">
    <property type="entry name" value="EGF"/>
    <property type="match status" value="1"/>
</dbReference>
<dbReference type="AlphaFoldDB" id="A0A9W9ZB19"/>
<dbReference type="SMART" id="SM00181">
    <property type="entry name" value="EGF"/>
    <property type="match status" value="2"/>
</dbReference>
<feature type="region of interest" description="Disordered" evidence="2">
    <location>
        <begin position="498"/>
        <end position="520"/>
    </location>
</feature>
<dbReference type="EMBL" id="MU826379">
    <property type="protein sequence ID" value="KAJ7377408.1"/>
    <property type="molecule type" value="Genomic_DNA"/>
</dbReference>
<comment type="caution">
    <text evidence="5">The sequence shown here is derived from an EMBL/GenBank/DDBJ whole genome shotgun (WGS) entry which is preliminary data.</text>
</comment>
<proteinExistence type="predicted"/>
<keyword evidence="1" id="KW-1015">Disulfide bond</keyword>
<keyword evidence="3" id="KW-0472">Membrane</keyword>
<evidence type="ECO:0000313" key="5">
    <source>
        <dbReference type="EMBL" id="KAJ7377408.1"/>
    </source>
</evidence>
<gene>
    <name evidence="5" type="ORF">OS493_029307</name>
</gene>
<dbReference type="InterPro" id="IPR050778">
    <property type="entry name" value="Cueball_EGF_LRP_Nidogen"/>
</dbReference>
<protein>
    <recommendedName>
        <fullName evidence="4">EGF-like domain-containing protein</fullName>
    </recommendedName>
</protein>
<feature type="transmembrane region" description="Helical" evidence="3">
    <location>
        <begin position="394"/>
        <end position="416"/>
    </location>
</feature>
<evidence type="ECO:0000256" key="2">
    <source>
        <dbReference type="SAM" id="MobiDB-lite"/>
    </source>
</evidence>
<name>A0A9W9ZB19_9CNID</name>
<evidence type="ECO:0000259" key="4">
    <source>
        <dbReference type="PROSITE" id="PS50026"/>
    </source>
</evidence>
<keyword evidence="1" id="KW-0245">EGF-like domain</keyword>
<dbReference type="SUPFAM" id="SSF63825">
    <property type="entry name" value="YWTD domain"/>
    <property type="match status" value="1"/>
</dbReference>
<organism evidence="5 6">
    <name type="scientific">Desmophyllum pertusum</name>
    <dbReference type="NCBI Taxonomy" id="174260"/>
    <lineage>
        <taxon>Eukaryota</taxon>
        <taxon>Metazoa</taxon>
        <taxon>Cnidaria</taxon>
        <taxon>Anthozoa</taxon>
        <taxon>Hexacorallia</taxon>
        <taxon>Scleractinia</taxon>
        <taxon>Caryophylliina</taxon>
        <taxon>Caryophylliidae</taxon>
        <taxon>Desmophyllum</taxon>
    </lineage>
</organism>
<dbReference type="InterPro" id="IPR011042">
    <property type="entry name" value="6-blade_b-propeller_TolB-like"/>
</dbReference>
<dbReference type="Gene3D" id="2.10.25.10">
    <property type="entry name" value="Laminin"/>
    <property type="match status" value="1"/>
</dbReference>
<feature type="region of interest" description="Disordered" evidence="2">
    <location>
        <begin position="553"/>
        <end position="606"/>
    </location>
</feature>
<keyword evidence="6" id="KW-1185">Reference proteome</keyword>
<evidence type="ECO:0000313" key="6">
    <source>
        <dbReference type="Proteomes" id="UP001163046"/>
    </source>
</evidence>
<dbReference type="Gene3D" id="2.120.10.30">
    <property type="entry name" value="TolB, C-terminal domain"/>
    <property type="match status" value="1"/>
</dbReference>
<feature type="domain" description="EGF-like" evidence="4">
    <location>
        <begin position="209"/>
        <end position="245"/>
    </location>
</feature>
<sequence>MDGSNRRTIALLGVNYYGDPIDAKGLTVDVPMNRLYFVSYEKYALLYIDLASGNNAVETLISHFWLFFGPYGIAISGEYVYWSEHILYGRVFRTNKTSADVVEDVVQGLYNPRGIAVKEGNCTLNSTVHPCSTNTSGCTHLCLITPSGYKCDCPEVIDDGRNCTPSFVYWPPTTKPPTTTTKPPTTTPIPPTTTPIPPTTTPKPPSTTPVDHCELTTCQNGATCEVVDDGFKCHCEGYFGGADCSTSFVDEVTEVTFNMTKDKFNETEVAIVISNALNSECAESTTPPPECSIGESTESIAKRAVQSGPFYPKDIYFPSAPTKVDGGILVEYAVVRTSAAGKSVVVPSTFVTAVTEKRAAEIGKNVGETSWLSDKSQWKKLLASPQTGRSNGGLIAGVVVSVGLIVIVAAVTVWYYRVKKTGSANIRYVKEDDDQTKTRRTTAFENPGYDSTGAHQGGAQGDYDDLGPVTFSPFEETTESGGASNPIYAEIGMTRISSSQDINTDGTAADSAGKNEAAGELHKKVPDHVEITVEKEVPAQEEARYVSLFSEKSKEAKNDQTTVEVEKEEEPRYQTMADVQSPPSDDRQEETDQTVVVLDDNNKPTA</sequence>
<evidence type="ECO:0000256" key="1">
    <source>
        <dbReference type="PROSITE-ProRule" id="PRU00076"/>
    </source>
</evidence>
<evidence type="ECO:0000256" key="3">
    <source>
        <dbReference type="SAM" id="Phobius"/>
    </source>
</evidence>
<dbReference type="SUPFAM" id="SSF57196">
    <property type="entry name" value="EGF/Laminin"/>
    <property type="match status" value="2"/>
</dbReference>
<comment type="caution">
    <text evidence="1">Lacks conserved residue(s) required for the propagation of feature annotation.</text>
</comment>
<dbReference type="Proteomes" id="UP001163046">
    <property type="component" value="Unassembled WGS sequence"/>
</dbReference>
<dbReference type="PANTHER" id="PTHR46513:SF13">
    <property type="entry name" value="EGF-LIKE DOMAIN-CONTAINING PROTEIN"/>
    <property type="match status" value="1"/>
</dbReference>
<feature type="compositionally biased region" description="Pro residues" evidence="2">
    <location>
        <begin position="185"/>
        <end position="207"/>
    </location>
</feature>
<accession>A0A9W9ZB19</accession>
<dbReference type="PROSITE" id="PS00022">
    <property type="entry name" value="EGF_1"/>
    <property type="match status" value="1"/>
</dbReference>
<reference evidence="5" key="1">
    <citation type="submission" date="2023-01" db="EMBL/GenBank/DDBJ databases">
        <title>Genome assembly of the deep-sea coral Lophelia pertusa.</title>
        <authorList>
            <person name="Herrera S."/>
            <person name="Cordes E."/>
        </authorList>
    </citation>
    <scope>NUCLEOTIDE SEQUENCE</scope>
    <source>
        <strain evidence="5">USNM1676648</strain>
        <tissue evidence="5">Polyp</tissue>
    </source>
</reference>
<keyword evidence="3" id="KW-0812">Transmembrane</keyword>
<feature type="region of interest" description="Disordered" evidence="2">
    <location>
        <begin position="174"/>
        <end position="207"/>
    </location>
</feature>
<keyword evidence="3" id="KW-1133">Transmembrane helix</keyword>
<dbReference type="InterPro" id="IPR000742">
    <property type="entry name" value="EGF"/>
</dbReference>
<feature type="disulfide bond" evidence="1">
    <location>
        <begin position="235"/>
        <end position="244"/>
    </location>
</feature>